<dbReference type="InterPro" id="IPR050090">
    <property type="entry name" value="Tyrosine_recombinase_XerCD"/>
</dbReference>
<evidence type="ECO:0000259" key="3">
    <source>
        <dbReference type="PROSITE" id="PS51898"/>
    </source>
</evidence>
<reference evidence="4 5" key="1">
    <citation type="submission" date="2023-07" db="EMBL/GenBank/DDBJ databases">
        <title>Genomic Encyclopedia of Type Strains, Phase IV (KMG-IV): sequencing the most valuable type-strain genomes for metagenomic binning, comparative biology and taxonomic classification.</title>
        <authorList>
            <person name="Goeker M."/>
        </authorList>
    </citation>
    <scope>NUCLEOTIDE SEQUENCE [LARGE SCALE GENOMIC DNA]</scope>
    <source>
        <strain evidence="4 5">DSM 19922</strain>
    </source>
</reference>
<proteinExistence type="predicted"/>
<evidence type="ECO:0000256" key="1">
    <source>
        <dbReference type="ARBA" id="ARBA00022908"/>
    </source>
</evidence>
<dbReference type="PROSITE" id="PS51898">
    <property type="entry name" value="TYR_RECOMBINASE"/>
    <property type="match status" value="1"/>
</dbReference>
<dbReference type="Proteomes" id="UP001244552">
    <property type="component" value="Unassembled WGS sequence"/>
</dbReference>
<dbReference type="InterPro" id="IPR011010">
    <property type="entry name" value="DNA_brk_join_enz"/>
</dbReference>
<dbReference type="InterPro" id="IPR002104">
    <property type="entry name" value="Integrase_catalytic"/>
</dbReference>
<keyword evidence="5" id="KW-1185">Reference proteome</keyword>
<protein>
    <submittedName>
        <fullName evidence="4">Integrase/recombinase XerD</fullName>
    </submittedName>
</protein>
<keyword evidence="1" id="KW-0229">DNA integration</keyword>
<feature type="domain" description="Tyr recombinase" evidence="3">
    <location>
        <begin position="2"/>
        <end position="187"/>
    </location>
</feature>
<dbReference type="Pfam" id="PF00589">
    <property type="entry name" value="Phage_integrase"/>
    <property type="match status" value="1"/>
</dbReference>
<gene>
    <name evidence="4" type="ORF">QO018_001972</name>
</gene>
<dbReference type="RefSeq" id="WP_209980987.1">
    <property type="nucleotide sequence ID" value="NZ_JAGINO010000005.1"/>
</dbReference>
<dbReference type="SUPFAM" id="SSF56349">
    <property type="entry name" value="DNA breaking-rejoining enzymes"/>
    <property type="match status" value="1"/>
</dbReference>
<dbReference type="EMBL" id="JAUSVU010000005">
    <property type="protein sequence ID" value="MDQ0533123.1"/>
    <property type="molecule type" value="Genomic_DNA"/>
</dbReference>
<evidence type="ECO:0000256" key="2">
    <source>
        <dbReference type="ARBA" id="ARBA00023172"/>
    </source>
</evidence>
<dbReference type="Gene3D" id="1.10.443.10">
    <property type="entry name" value="Intergrase catalytic core"/>
    <property type="match status" value="1"/>
</dbReference>
<organism evidence="4 5">
    <name type="scientific">Azospirillum picis</name>
    <dbReference type="NCBI Taxonomy" id="488438"/>
    <lineage>
        <taxon>Bacteria</taxon>
        <taxon>Pseudomonadati</taxon>
        <taxon>Pseudomonadota</taxon>
        <taxon>Alphaproteobacteria</taxon>
        <taxon>Rhodospirillales</taxon>
        <taxon>Azospirillaceae</taxon>
        <taxon>Azospirillum</taxon>
    </lineage>
</organism>
<dbReference type="InterPro" id="IPR013762">
    <property type="entry name" value="Integrase-like_cat_sf"/>
</dbReference>
<evidence type="ECO:0000313" key="4">
    <source>
        <dbReference type="EMBL" id="MDQ0533123.1"/>
    </source>
</evidence>
<dbReference type="PANTHER" id="PTHR30349:SF64">
    <property type="entry name" value="PROPHAGE INTEGRASE INTD-RELATED"/>
    <property type="match status" value="1"/>
</dbReference>
<accession>A0ABU0MI78</accession>
<sequence>MKQAKVPNEAEFKRLVAATGMGKYTARNRVAVMLSYYGGMRVGEIAALRWADVIDREGRVRDLIQLRAETTKTDESRAIYVSDRLRKELDRYVNSHAEQPAVDQPFLLTQQRTCFSANTLCQLFGRFYRDAGIDGGSSHSGRRWFITRLAHSGVSPKVIMTLAGHKNLTTTQRYIDCTPEMMKAAVEVL</sequence>
<keyword evidence="2" id="KW-0233">DNA recombination</keyword>
<dbReference type="PANTHER" id="PTHR30349">
    <property type="entry name" value="PHAGE INTEGRASE-RELATED"/>
    <property type="match status" value="1"/>
</dbReference>
<comment type="caution">
    <text evidence="4">The sequence shown here is derived from an EMBL/GenBank/DDBJ whole genome shotgun (WGS) entry which is preliminary data.</text>
</comment>
<name>A0ABU0MI78_9PROT</name>
<dbReference type="CDD" id="cd00397">
    <property type="entry name" value="DNA_BRE_C"/>
    <property type="match status" value="1"/>
</dbReference>
<evidence type="ECO:0000313" key="5">
    <source>
        <dbReference type="Proteomes" id="UP001244552"/>
    </source>
</evidence>